<gene>
    <name evidence="7" type="ORF">Ga0074115_10663</name>
</gene>
<dbReference type="EC" id="3.1.4.52" evidence="1"/>
<sequence length="673" mass="75414">MHQVETVRQGMVNPRNNFTFSQLPIWRQILLLLGGSILLVGYAVGIVFEQLETDYLRQNLEEQNHRILSVLSATSIDAVISEDQARLETIITQLATLDPNILSLTMENERRETLAHWQRISDTGAMTHLAFAEDILFDGEHFGRIFIDWNIQPLQQQIDLHVLSMRLFSTAVLIALTGLILFWIYLLISKPINTLNKRLHMIAQGDLTSEVHISSGKELIRLADSVNTLSRILRINESRKKEIRQLAFFDKTTGLASRAHFLQRFSDTLKAATRRDEQLALIFLDLDGFKDINDSMGHETGDQLLAIIGQRLEKPLRDVDFAARFGGDEFCIIVDNITDEFDAAEVANRCLKEIHQPVELGTQTVRPMASLGIALFPKDGSDMQQLLKAADSAMYAAKEAGKHRYAFYIPELTTQASQRLALEQQLRVAVDNNDFTLHYQPQISLSSGKVTGVEALIRWHHAELGDIPPSEFINLAERIGLIQEIGEWVLETACRQAASWHHDALDQLQVAVNISAIHFTDLDFVNMVTRVLNTTGIDPKRLEIEVTESVIQLGDNYSITCQQLDALGIKVAVDDFGTGYSSLAVLKQLPIDTLKVDRLFIKDLQHEAKSTVLVGTIIGMAQALGYKVVAEGAETLEQIQILRGLGCHQVQGYYFSPPVPADQIPSLVSKVHF</sequence>
<dbReference type="Gene3D" id="3.20.20.450">
    <property type="entry name" value="EAL domain"/>
    <property type="match status" value="1"/>
</dbReference>
<dbReference type="PATRIC" id="fig|54398.3.peg.541"/>
<dbReference type="InterPro" id="IPR003660">
    <property type="entry name" value="HAMP_dom"/>
</dbReference>
<dbReference type="GO" id="GO:0016020">
    <property type="term" value="C:membrane"/>
    <property type="evidence" value="ECO:0007669"/>
    <property type="project" value="InterPro"/>
</dbReference>
<evidence type="ECO:0000313" key="7">
    <source>
        <dbReference type="EMBL" id="KRT53628.1"/>
    </source>
</evidence>
<keyword evidence="3" id="KW-0472">Membrane</keyword>
<dbReference type="SMART" id="SM00052">
    <property type="entry name" value="EAL"/>
    <property type="match status" value="1"/>
</dbReference>
<accession>A0A0T5YSW2</accession>
<evidence type="ECO:0000259" key="4">
    <source>
        <dbReference type="PROSITE" id="PS50883"/>
    </source>
</evidence>
<dbReference type="InterPro" id="IPR043128">
    <property type="entry name" value="Rev_trsase/Diguanyl_cyclase"/>
</dbReference>
<dbReference type="CDD" id="cd01948">
    <property type="entry name" value="EAL"/>
    <property type="match status" value="1"/>
</dbReference>
<name>A0A0T5YSW2_9GAMM</name>
<dbReference type="InterPro" id="IPR052155">
    <property type="entry name" value="Biofilm_reg_signaling"/>
</dbReference>
<organism evidence="7 8">
    <name type="scientific">endosymbiont of Ridgeia piscesae</name>
    <dbReference type="NCBI Taxonomy" id="54398"/>
    <lineage>
        <taxon>Bacteria</taxon>
        <taxon>Pseudomonadati</taxon>
        <taxon>Pseudomonadota</taxon>
        <taxon>Gammaproteobacteria</taxon>
        <taxon>sulfur-oxidizing symbionts</taxon>
    </lineage>
</organism>
<feature type="domain" description="EAL" evidence="4">
    <location>
        <begin position="419"/>
        <end position="672"/>
    </location>
</feature>
<evidence type="ECO:0000256" key="2">
    <source>
        <dbReference type="ARBA" id="ARBA00022636"/>
    </source>
</evidence>
<dbReference type="InterPro" id="IPR000160">
    <property type="entry name" value="GGDEF_dom"/>
</dbReference>
<keyword evidence="2" id="KW-0973">c-di-GMP</keyword>
<dbReference type="FunFam" id="3.20.20.450:FF:000001">
    <property type="entry name" value="Cyclic di-GMP phosphodiesterase yahA"/>
    <property type="match status" value="1"/>
</dbReference>
<dbReference type="InterPro" id="IPR029787">
    <property type="entry name" value="Nucleotide_cyclase"/>
</dbReference>
<dbReference type="AlphaFoldDB" id="A0A0T5YSW2"/>
<dbReference type="SUPFAM" id="SSF55073">
    <property type="entry name" value="Nucleotide cyclase"/>
    <property type="match status" value="1"/>
</dbReference>
<dbReference type="Pfam" id="PF00563">
    <property type="entry name" value="EAL"/>
    <property type="match status" value="1"/>
</dbReference>
<dbReference type="PROSITE" id="PS50883">
    <property type="entry name" value="EAL"/>
    <property type="match status" value="1"/>
</dbReference>
<comment type="caution">
    <text evidence="7">The sequence shown here is derived from an EMBL/GenBank/DDBJ whole genome shotgun (WGS) entry which is preliminary data.</text>
</comment>
<feature type="transmembrane region" description="Helical" evidence="3">
    <location>
        <begin position="167"/>
        <end position="188"/>
    </location>
</feature>
<dbReference type="Pfam" id="PF00990">
    <property type="entry name" value="GGDEF"/>
    <property type="match status" value="1"/>
</dbReference>
<dbReference type="CDD" id="cd06225">
    <property type="entry name" value="HAMP"/>
    <property type="match status" value="1"/>
</dbReference>
<keyword evidence="8" id="KW-1185">Reference proteome</keyword>
<feature type="transmembrane region" description="Helical" evidence="3">
    <location>
        <begin position="25"/>
        <end position="48"/>
    </location>
</feature>
<proteinExistence type="predicted"/>
<keyword evidence="3" id="KW-1133">Transmembrane helix</keyword>
<dbReference type="NCBIfam" id="TIGR00254">
    <property type="entry name" value="GGDEF"/>
    <property type="match status" value="1"/>
</dbReference>
<dbReference type="OrthoDB" id="8553030at2"/>
<dbReference type="InterPro" id="IPR001633">
    <property type="entry name" value="EAL_dom"/>
</dbReference>
<dbReference type="SUPFAM" id="SSF158472">
    <property type="entry name" value="HAMP domain-like"/>
    <property type="match status" value="1"/>
</dbReference>
<dbReference type="SUPFAM" id="SSF141868">
    <property type="entry name" value="EAL domain-like"/>
    <property type="match status" value="1"/>
</dbReference>
<keyword evidence="3" id="KW-0812">Transmembrane</keyword>
<evidence type="ECO:0000259" key="5">
    <source>
        <dbReference type="PROSITE" id="PS50885"/>
    </source>
</evidence>
<dbReference type="GO" id="GO:0071111">
    <property type="term" value="F:cyclic-guanylate-specific phosphodiesterase activity"/>
    <property type="evidence" value="ECO:0007669"/>
    <property type="project" value="UniProtKB-EC"/>
</dbReference>
<dbReference type="Proteomes" id="UP000051634">
    <property type="component" value="Unassembled WGS sequence"/>
</dbReference>
<dbReference type="Gene3D" id="3.30.70.270">
    <property type="match status" value="1"/>
</dbReference>
<reference evidence="7 8" key="1">
    <citation type="submission" date="2015-11" db="EMBL/GenBank/DDBJ databases">
        <title>The genome of Candidatus Endoriftia persephone in Ridgeia piscesae and population structure of the North Eastern Pacific vestimentiferan symbionts.</title>
        <authorList>
            <person name="Perez M."/>
            <person name="Juniper K.S."/>
        </authorList>
    </citation>
    <scope>NUCLEOTIDE SEQUENCE [LARGE SCALE GENOMIC DNA]</scope>
    <source>
        <strain evidence="7">Ind11</strain>
    </source>
</reference>
<dbReference type="RefSeq" id="WP_060528178.1">
    <property type="nucleotide sequence ID" value="NZ_KQ557117.1"/>
</dbReference>
<dbReference type="CDD" id="cd01949">
    <property type="entry name" value="GGDEF"/>
    <property type="match status" value="1"/>
</dbReference>
<evidence type="ECO:0000313" key="8">
    <source>
        <dbReference type="Proteomes" id="UP000051634"/>
    </source>
</evidence>
<dbReference type="Gene3D" id="6.10.340.10">
    <property type="match status" value="1"/>
</dbReference>
<dbReference type="SMART" id="SM00267">
    <property type="entry name" value="GGDEF"/>
    <property type="match status" value="1"/>
</dbReference>
<evidence type="ECO:0000256" key="3">
    <source>
        <dbReference type="SAM" id="Phobius"/>
    </source>
</evidence>
<feature type="domain" description="HAMP" evidence="5">
    <location>
        <begin position="186"/>
        <end position="238"/>
    </location>
</feature>
<dbReference type="EMBL" id="LDXT01000096">
    <property type="protein sequence ID" value="KRT53628.1"/>
    <property type="molecule type" value="Genomic_DNA"/>
</dbReference>
<dbReference type="Pfam" id="PF00672">
    <property type="entry name" value="HAMP"/>
    <property type="match status" value="1"/>
</dbReference>
<evidence type="ECO:0000256" key="1">
    <source>
        <dbReference type="ARBA" id="ARBA00012282"/>
    </source>
</evidence>
<dbReference type="PROSITE" id="PS50885">
    <property type="entry name" value="HAMP"/>
    <property type="match status" value="1"/>
</dbReference>
<dbReference type="PROSITE" id="PS50887">
    <property type="entry name" value="GGDEF"/>
    <property type="match status" value="1"/>
</dbReference>
<evidence type="ECO:0000259" key="6">
    <source>
        <dbReference type="PROSITE" id="PS50887"/>
    </source>
</evidence>
<dbReference type="GO" id="GO:0007165">
    <property type="term" value="P:signal transduction"/>
    <property type="evidence" value="ECO:0007669"/>
    <property type="project" value="InterPro"/>
</dbReference>
<dbReference type="InterPro" id="IPR035919">
    <property type="entry name" value="EAL_sf"/>
</dbReference>
<dbReference type="PANTHER" id="PTHR44757:SF2">
    <property type="entry name" value="BIOFILM ARCHITECTURE MAINTENANCE PROTEIN MBAA"/>
    <property type="match status" value="1"/>
</dbReference>
<protein>
    <recommendedName>
        <fullName evidence="1">cyclic-guanylate-specific phosphodiesterase</fullName>
        <ecNumber evidence="1">3.1.4.52</ecNumber>
    </recommendedName>
</protein>
<feature type="domain" description="GGDEF" evidence="6">
    <location>
        <begin position="277"/>
        <end position="410"/>
    </location>
</feature>
<dbReference type="PANTHER" id="PTHR44757">
    <property type="entry name" value="DIGUANYLATE CYCLASE DGCP"/>
    <property type="match status" value="1"/>
</dbReference>